<feature type="transmembrane region" description="Helical" evidence="1">
    <location>
        <begin position="47"/>
        <end position="73"/>
    </location>
</feature>
<gene>
    <name evidence="2" type="ORF">BJ959_000279</name>
</gene>
<protein>
    <recommendedName>
        <fullName evidence="4">DUF2834 domain-containing protein</fullName>
    </recommendedName>
</protein>
<evidence type="ECO:0008006" key="4">
    <source>
        <dbReference type="Google" id="ProtNLM"/>
    </source>
</evidence>
<dbReference type="RefSeq" id="WP_153981051.1">
    <property type="nucleotide sequence ID" value="NZ_BAAANZ010000001.1"/>
</dbReference>
<dbReference type="AlphaFoldDB" id="A0A840X2T0"/>
<dbReference type="OrthoDB" id="4231743at2"/>
<evidence type="ECO:0000313" key="2">
    <source>
        <dbReference type="EMBL" id="MBB5616783.1"/>
    </source>
</evidence>
<organism evidence="2 3">
    <name type="scientific">Microcella frigidaquae</name>
    <dbReference type="NCBI Taxonomy" id="424758"/>
    <lineage>
        <taxon>Bacteria</taxon>
        <taxon>Bacillati</taxon>
        <taxon>Actinomycetota</taxon>
        <taxon>Actinomycetes</taxon>
        <taxon>Micrococcales</taxon>
        <taxon>Microbacteriaceae</taxon>
        <taxon>Microcella</taxon>
    </lineage>
</organism>
<dbReference type="Proteomes" id="UP000552883">
    <property type="component" value="Unassembled WGS sequence"/>
</dbReference>
<name>A0A840X2T0_9MICO</name>
<evidence type="ECO:0000256" key="1">
    <source>
        <dbReference type="SAM" id="Phobius"/>
    </source>
</evidence>
<sequence>MTRHSSLLQHWNSRAIVFLILAIAGLIGTWTYNVIAIIERTDFFGDWFGSGPAVSSLTMDLLIMAVAGCAFIVIEGRRLGMRHLWAYIVFSGLTAIAFTFPLFLANRERELQRRAASAAETATA</sequence>
<feature type="transmembrane region" description="Helical" evidence="1">
    <location>
        <begin position="85"/>
        <end position="104"/>
    </location>
</feature>
<dbReference type="EMBL" id="JACHBS010000001">
    <property type="protein sequence ID" value="MBB5616783.1"/>
    <property type="molecule type" value="Genomic_DNA"/>
</dbReference>
<evidence type="ECO:0000313" key="3">
    <source>
        <dbReference type="Proteomes" id="UP000552883"/>
    </source>
</evidence>
<proteinExistence type="predicted"/>
<keyword evidence="1" id="KW-1133">Transmembrane helix</keyword>
<dbReference type="InterPro" id="IPR021362">
    <property type="entry name" value="DUF2834"/>
</dbReference>
<keyword evidence="3" id="KW-1185">Reference proteome</keyword>
<feature type="transmembrane region" description="Helical" evidence="1">
    <location>
        <begin position="15"/>
        <end position="35"/>
    </location>
</feature>
<accession>A0A840X2T0</accession>
<reference evidence="2 3" key="1">
    <citation type="submission" date="2020-08" db="EMBL/GenBank/DDBJ databases">
        <title>Sequencing the genomes of 1000 actinobacteria strains.</title>
        <authorList>
            <person name="Klenk H.-P."/>
        </authorList>
    </citation>
    <scope>NUCLEOTIDE SEQUENCE [LARGE SCALE GENOMIC DNA]</scope>
    <source>
        <strain evidence="2 3">DSM 23889</strain>
    </source>
</reference>
<dbReference type="Pfam" id="PF11196">
    <property type="entry name" value="DUF2834"/>
    <property type="match status" value="1"/>
</dbReference>
<comment type="caution">
    <text evidence="2">The sequence shown here is derived from an EMBL/GenBank/DDBJ whole genome shotgun (WGS) entry which is preliminary data.</text>
</comment>
<keyword evidence="1" id="KW-0812">Transmembrane</keyword>
<keyword evidence="1" id="KW-0472">Membrane</keyword>